<reference evidence="6" key="1">
    <citation type="submission" date="2018-05" db="EMBL/GenBank/DDBJ databases">
        <authorList>
            <person name="Lanie J.A."/>
            <person name="Ng W.-L."/>
            <person name="Kazmierczak K.M."/>
            <person name="Andrzejewski T.M."/>
            <person name="Davidsen T.M."/>
            <person name="Wayne K.J."/>
            <person name="Tettelin H."/>
            <person name="Glass J.I."/>
            <person name="Rusch D."/>
            <person name="Podicherti R."/>
            <person name="Tsui H.-C.T."/>
            <person name="Winkler M.E."/>
        </authorList>
    </citation>
    <scope>NUCLEOTIDE SEQUENCE</scope>
</reference>
<dbReference type="AlphaFoldDB" id="A0A383F479"/>
<dbReference type="InterPro" id="IPR018948">
    <property type="entry name" value="GTP-bd_TrmE_N"/>
</dbReference>
<dbReference type="InterPro" id="IPR027266">
    <property type="entry name" value="TrmE/GcvT-like"/>
</dbReference>
<dbReference type="GO" id="GO:0002098">
    <property type="term" value="P:tRNA wobble uridine modification"/>
    <property type="evidence" value="ECO:0007669"/>
    <property type="project" value="TreeGrafter"/>
</dbReference>
<dbReference type="Gene3D" id="3.30.1360.120">
    <property type="entry name" value="Probable tRNA modification gtpase trme, domain 1"/>
    <property type="match status" value="1"/>
</dbReference>
<organism evidence="6">
    <name type="scientific">marine metagenome</name>
    <dbReference type="NCBI Taxonomy" id="408172"/>
    <lineage>
        <taxon>unclassified sequences</taxon>
        <taxon>metagenomes</taxon>
        <taxon>ecological metagenomes</taxon>
    </lineage>
</organism>
<comment type="subcellular location">
    <subcellularLocation>
        <location evidence="1">Mitochondrion</location>
    </subcellularLocation>
</comment>
<dbReference type="GO" id="GO:0005739">
    <property type="term" value="C:mitochondrion"/>
    <property type="evidence" value="ECO:0007669"/>
    <property type="project" value="UniProtKB-SubCell"/>
</dbReference>
<dbReference type="Pfam" id="PF10396">
    <property type="entry name" value="TrmE_N"/>
    <property type="match status" value="1"/>
</dbReference>
<dbReference type="EMBL" id="UINC01231457">
    <property type="protein sequence ID" value="SVE63992.1"/>
    <property type="molecule type" value="Genomic_DNA"/>
</dbReference>
<accession>A0A383F479</accession>
<sequence>MNKKKDTIFALATPTGKSALAIIRISGKKALRIVNKISKNMPIQSNTAVVNKITTTLNEKIDETVTVFYKSPKSYTGEDMVEISVHGGSAIIKKTLKTLGEFKNCRLAEPGEFTRRAFENNKLDLTQVEA</sequence>
<dbReference type="GO" id="GO:0005525">
    <property type="term" value="F:GTP binding"/>
    <property type="evidence" value="ECO:0007669"/>
    <property type="project" value="UniProtKB-KW"/>
</dbReference>
<dbReference type="GO" id="GO:0030488">
    <property type="term" value="P:tRNA methylation"/>
    <property type="evidence" value="ECO:0007669"/>
    <property type="project" value="TreeGrafter"/>
</dbReference>
<gene>
    <name evidence="6" type="ORF">METZ01_LOCUS516846</name>
</gene>
<evidence type="ECO:0000313" key="6">
    <source>
        <dbReference type="EMBL" id="SVE63992.1"/>
    </source>
</evidence>
<dbReference type="FunFam" id="3.30.1360.120:FF:000007">
    <property type="entry name" value="tRNA modification GTPase GTPBP3, mitochondrial"/>
    <property type="match status" value="1"/>
</dbReference>
<dbReference type="CDD" id="cd14858">
    <property type="entry name" value="TrmE_N"/>
    <property type="match status" value="1"/>
</dbReference>
<evidence type="ECO:0000256" key="3">
    <source>
        <dbReference type="ARBA" id="ARBA00022741"/>
    </source>
</evidence>
<evidence type="ECO:0000256" key="2">
    <source>
        <dbReference type="ARBA" id="ARBA00022694"/>
    </source>
</evidence>
<name>A0A383F479_9ZZZZ</name>
<feature type="non-terminal residue" evidence="6">
    <location>
        <position position="130"/>
    </location>
</feature>
<dbReference type="SUPFAM" id="SSF103025">
    <property type="entry name" value="Folate-binding domain"/>
    <property type="match status" value="1"/>
</dbReference>
<feature type="domain" description="GTP-binding protein TrmE N-terminal" evidence="5">
    <location>
        <begin position="7"/>
        <end position="122"/>
    </location>
</feature>
<dbReference type="PANTHER" id="PTHR42714:SF2">
    <property type="entry name" value="TRNA MODIFICATION GTPASE GTPBP3, MITOCHONDRIAL"/>
    <property type="match status" value="1"/>
</dbReference>
<evidence type="ECO:0000256" key="1">
    <source>
        <dbReference type="ARBA" id="ARBA00004173"/>
    </source>
</evidence>
<dbReference type="PANTHER" id="PTHR42714">
    <property type="entry name" value="TRNA MODIFICATION GTPASE GTPBP3"/>
    <property type="match status" value="1"/>
</dbReference>
<evidence type="ECO:0000259" key="5">
    <source>
        <dbReference type="Pfam" id="PF10396"/>
    </source>
</evidence>
<evidence type="ECO:0000256" key="4">
    <source>
        <dbReference type="ARBA" id="ARBA00023134"/>
    </source>
</evidence>
<keyword evidence="3" id="KW-0547">Nucleotide-binding</keyword>
<proteinExistence type="predicted"/>
<protein>
    <recommendedName>
        <fullName evidence="5">GTP-binding protein TrmE N-terminal domain-containing protein</fullName>
    </recommendedName>
</protein>
<keyword evidence="4" id="KW-0342">GTP-binding</keyword>
<keyword evidence="2" id="KW-0819">tRNA processing</keyword>